<dbReference type="GeneID" id="105121893"/>
<feature type="domain" description="F-box/LRR-repeat protein 15-like leucin rich repeat" evidence="1">
    <location>
        <begin position="332"/>
        <end position="479"/>
    </location>
</feature>
<dbReference type="FunFam" id="3.80.10.10:FF:001172">
    <property type="entry name" value="Os11g0108932 protein"/>
    <property type="match status" value="1"/>
</dbReference>
<dbReference type="InterPro" id="IPR001611">
    <property type="entry name" value="Leu-rich_rpt"/>
</dbReference>
<dbReference type="PANTHER" id="PTHR13318:SF105">
    <property type="entry name" value="F-BOX_LRR-REPEAT PROTEIN 3"/>
    <property type="match status" value="1"/>
</dbReference>
<dbReference type="AlphaFoldDB" id="A0AAJ6TWS6"/>
<proteinExistence type="predicted"/>
<dbReference type="SMART" id="SM00367">
    <property type="entry name" value="LRR_CC"/>
    <property type="match status" value="16"/>
</dbReference>
<dbReference type="InterPro" id="IPR032675">
    <property type="entry name" value="LRR_dom_sf"/>
</dbReference>
<evidence type="ECO:0000313" key="2">
    <source>
        <dbReference type="Proteomes" id="UP000694918"/>
    </source>
</evidence>
<accession>A0AAJ6TWS6</accession>
<dbReference type="SUPFAM" id="SSF52047">
    <property type="entry name" value="RNI-like"/>
    <property type="match status" value="3"/>
</dbReference>
<dbReference type="Pfam" id="PF25372">
    <property type="entry name" value="DUF7885"/>
    <property type="match status" value="2"/>
</dbReference>
<evidence type="ECO:0000259" key="1">
    <source>
        <dbReference type="Pfam" id="PF25372"/>
    </source>
</evidence>
<dbReference type="CDD" id="cd22159">
    <property type="entry name" value="F-box_AtTIR1-like"/>
    <property type="match status" value="1"/>
</dbReference>
<dbReference type="GO" id="GO:0019005">
    <property type="term" value="C:SCF ubiquitin ligase complex"/>
    <property type="evidence" value="ECO:0007669"/>
    <property type="project" value="TreeGrafter"/>
</dbReference>
<dbReference type="RefSeq" id="XP_011019053.1">
    <property type="nucleotide sequence ID" value="XM_011020751.1"/>
</dbReference>
<dbReference type="PANTHER" id="PTHR13318">
    <property type="entry name" value="PARTNER OF PAIRED, ISOFORM B-RELATED"/>
    <property type="match status" value="1"/>
</dbReference>
<protein>
    <submittedName>
        <fullName evidence="3">F-box/LRR-repeat protein 3-like</fullName>
    </submittedName>
</protein>
<dbReference type="Proteomes" id="UP000694918">
    <property type="component" value="Unplaced"/>
</dbReference>
<gene>
    <name evidence="3" type="primary">LOC105121893</name>
</gene>
<dbReference type="InterPro" id="IPR057207">
    <property type="entry name" value="FBXL15_LRR"/>
</dbReference>
<keyword evidence="2" id="KW-1185">Reference proteome</keyword>
<evidence type="ECO:0000313" key="3">
    <source>
        <dbReference type="RefSeq" id="XP_011019053.1"/>
    </source>
</evidence>
<dbReference type="Gene3D" id="3.80.10.10">
    <property type="entry name" value="Ribonuclease Inhibitor"/>
    <property type="match status" value="4"/>
</dbReference>
<reference evidence="3" key="1">
    <citation type="submission" date="2025-08" db="UniProtKB">
        <authorList>
            <consortium name="RefSeq"/>
        </authorList>
    </citation>
    <scope>IDENTIFICATION</scope>
</reference>
<name>A0AAJ6TWS6_POPEU</name>
<dbReference type="Pfam" id="PF13516">
    <property type="entry name" value="LRR_6"/>
    <property type="match status" value="1"/>
</dbReference>
<organism evidence="2 3">
    <name type="scientific">Populus euphratica</name>
    <name type="common">Euphrates poplar</name>
    <dbReference type="NCBI Taxonomy" id="75702"/>
    <lineage>
        <taxon>Eukaryota</taxon>
        <taxon>Viridiplantae</taxon>
        <taxon>Streptophyta</taxon>
        <taxon>Embryophyta</taxon>
        <taxon>Tracheophyta</taxon>
        <taxon>Spermatophyta</taxon>
        <taxon>Magnoliopsida</taxon>
        <taxon>eudicotyledons</taxon>
        <taxon>Gunneridae</taxon>
        <taxon>Pentapetalae</taxon>
        <taxon>rosids</taxon>
        <taxon>fabids</taxon>
        <taxon>Malpighiales</taxon>
        <taxon>Salicaceae</taxon>
        <taxon>Saliceae</taxon>
        <taxon>Populus</taxon>
    </lineage>
</organism>
<dbReference type="GO" id="GO:0031146">
    <property type="term" value="P:SCF-dependent proteasomal ubiquitin-dependent protein catabolic process"/>
    <property type="evidence" value="ECO:0007669"/>
    <property type="project" value="TreeGrafter"/>
</dbReference>
<sequence length="666" mass="72548">MKIQKTSQTNANNFFDLLSEEIIFTILDFTNTNPFDRKSFSLVCKSFYITESKHRKNLKPLRQEHLPRILNRYPNVNHLDLSLCLRLNNSSLTVISNICKDSLNSIDLSRSRSFSYNGLMSLALNCKNLVSIDLSNANELRDAGAAAVAEAKNLERLWLVRCKLITDTGIGCIAVGCKKLRLISLKWCIGVSDLGVGLIAVKCKEIRSLDLSYLPITNKCLPSILKLQHLEYVALEGCFGIDDNSLAALKHGCKSLKALDMSSCQNISHIGLSSLTSGAGGLQQPTLAYGSPVTLALANSLRSLSILQSVKLDGCPVTSTGLKAIGNWCISLSELSLSKCLGVTDEGLSSIVTKHKDLKKLDITCCRKITDVSIAYITSSCTNLTSLRMESCTLVPSEAFVFIGQQCQFLEELDLTDNEIDDKGLKSISKCSKLSSLKIGICLNISDKGLSHIGMKCSKLAELDLYRSAGITDLGILAICQGCSGLEMINMSYCTDVTDCSLLALSKCSRLNTFESRGCPLITSSGLAAIAVGCKQLNKLDIKKCHNIGDPAMLQLACFSQNLRQITLSYSSVTDVGLLALASISCLQSMTVLHLKGLTPSGLSAALLACGGLTKVKLHVSFKSLLPQPLFEHLEARCCVFEWRDKEFQAELDPRCYKLQWEGIAQ</sequence>
<dbReference type="KEGG" id="peu:105121893"/>
<dbReference type="FunFam" id="3.80.10.10:FF:000276">
    <property type="entry name" value="F-box/LRR-repeat protein 3"/>
    <property type="match status" value="1"/>
</dbReference>
<feature type="domain" description="F-box/LRR-repeat protein 15-like leucin rich repeat" evidence="1">
    <location>
        <begin position="91"/>
        <end position="225"/>
    </location>
</feature>
<dbReference type="InterPro" id="IPR006553">
    <property type="entry name" value="Leu-rich_rpt_Cys-con_subtyp"/>
</dbReference>